<dbReference type="SUPFAM" id="SSF56235">
    <property type="entry name" value="N-terminal nucleophile aminohydrolases (Ntn hydrolases)"/>
    <property type="match status" value="1"/>
</dbReference>
<dbReference type="InterPro" id="IPR016295">
    <property type="entry name" value="Proteasome_beta4"/>
</dbReference>
<dbReference type="EMBL" id="HBUF01124986">
    <property type="protein sequence ID" value="CAG6642963.1"/>
    <property type="molecule type" value="Transcribed_RNA"/>
</dbReference>
<dbReference type="GO" id="GO:0051603">
    <property type="term" value="P:proteolysis involved in protein catabolic process"/>
    <property type="evidence" value="ECO:0007669"/>
    <property type="project" value="InterPro"/>
</dbReference>
<evidence type="ECO:0000256" key="1">
    <source>
        <dbReference type="ARBA" id="ARBA00023242"/>
    </source>
</evidence>
<keyword evidence="1 3" id="KW-0539">Nucleus</keyword>
<dbReference type="EMBL" id="HBUF01124984">
    <property type="protein sequence ID" value="CAG6642950.1"/>
    <property type="molecule type" value="Transcribed_RNA"/>
</dbReference>
<proteinExistence type="inferred from homology"/>
<dbReference type="GO" id="GO:0019774">
    <property type="term" value="C:proteasome core complex, beta-subunit complex"/>
    <property type="evidence" value="ECO:0007669"/>
    <property type="project" value="UniProtKB-UniRule"/>
</dbReference>
<keyword evidence="3" id="KW-0963">Cytoplasm</keyword>
<dbReference type="EMBL" id="HBUF01570912">
    <property type="protein sequence ID" value="CAG6766482.1"/>
    <property type="molecule type" value="Transcribed_RNA"/>
</dbReference>
<comment type="subunit">
    <text evidence="2">The 26S proteasome consists of a 20S proteasome core and two 19S regulatory subunits. The 20S proteasome core is composed of 28 subunits that are arranged in four stacked rings, resulting in a barrel-shaped structure. The two end rings are each formed by seven alpha subunits, and the two central rings are each formed by seven beta subunits. The catalytic chamber with the active sites is on the inside of the barrel.</text>
</comment>
<dbReference type="EMBL" id="HBUF01124982">
    <property type="protein sequence ID" value="CAG6642937.1"/>
    <property type="molecule type" value="Transcribed_RNA"/>
</dbReference>
<comment type="function">
    <text evidence="3">Non-catalytic component of the proteasome.</text>
</comment>
<accession>A0A8D8R241</accession>
<dbReference type="EMBL" id="HBUF01124980">
    <property type="protein sequence ID" value="CAG6642923.1"/>
    <property type="molecule type" value="Transcribed_RNA"/>
</dbReference>
<dbReference type="PIRSF" id="PIRSF001213">
    <property type="entry name" value="Psome_endopept_beta"/>
    <property type="match status" value="1"/>
</dbReference>
<evidence type="ECO:0000256" key="3">
    <source>
        <dbReference type="PIRNR" id="PIRNR001213"/>
    </source>
</evidence>
<evidence type="ECO:0000256" key="2">
    <source>
        <dbReference type="ARBA" id="ARBA00026071"/>
    </source>
</evidence>
<dbReference type="EMBL" id="HBUF01124985">
    <property type="protein sequence ID" value="CAG6642958.1"/>
    <property type="molecule type" value="Transcribed_RNA"/>
</dbReference>
<dbReference type="InterPro" id="IPR029055">
    <property type="entry name" value="Ntn_hydrolases_N"/>
</dbReference>
<dbReference type="PANTHER" id="PTHR32194">
    <property type="entry name" value="METALLOPROTEASE TLDD"/>
    <property type="match status" value="1"/>
</dbReference>
<dbReference type="EMBL" id="HBUF01124987">
    <property type="protein sequence ID" value="CAG6642968.1"/>
    <property type="molecule type" value="Transcribed_RNA"/>
</dbReference>
<dbReference type="EMBL" id="HBUF01570911">
    <property type="protein sequence ID" value="CAG6766481.1"/>
    <property type="molecule type" value="Transcribed_RNA"/>
</dbReference>
<name>A0A8D8R241_9HEMI</name>
<dbReference type="EMBL" id="HBUF01124981">
    <property type="protein sequence ID" value="CAG6642929.1"/>
    <property type="molecule type" value="Transcribed_RNA"/>
</dbReference>
<dbReference type="GO" id="GO:0005634">
    <property type="term" value="C:nucleus"/>
    <property type="evidence" value="ECO:0007669"/>
    <property type="project" value="UniProtKB-SubCell"/>
</dbReference>
<organism evidence="4">
    <name type="scientific">Cacopsylla melanoneura</name>
    <dbReference type="NCBI Taxonomy" id="428564"/>
    <lineage>
        <taxon>Eukaryota</taxon>
        <taxon>Metazoa</taxon>
        <taxon>Ecdysozoa</taxon>
        <taxon>Arthropoda</taxon>
        <taxon>Hexapoda</taxon>
        <taxon>Insecta</taxon>
        <taxon>Pterygota</taxon>
        <taxon>Neoptera</taxon>
        <taxon>Paraneoptera</taxon>
        <taxon>Hemiptera</taxon>
        <taxon>Sternorrhyncha</taxon>
        <taxon>Psylloidea</taxon>
        <taxon>Psyllidae</taxon>
        <taxon>Psyllinae</taxon>
        <taxon>Cacopsylla</taxon>
    </lineage>
</organism>
<sequence>MFSDYSAPPMWQNGPALGKYYDFPNVPTNKVSHNSTNGKQRYHTPLTTGTSVLGLVFNGGVILAADTAGFYGSMMRFNDCPRIFQVNKYTILGAGNDYADIQYLNDIIKQKILDDDLHNDGIALKPKSLHCWLTRVLYNRRSKFDPLWINAFVAGMQNGEPFLGTVDKLGTAYEDKILSFGFGTHISVPYMRQEREKNPNMTKEEAVACIKTCMDMLYVRDARSGAKYNIGVITNEGSEILGPFESVGQWNIATHGTPGQE</sequence>
<dbReference type="GO" id="GO:0005737">
    <property type="term" value="C:cytoplasm"/>
    <property type="evidence" value="ECO:0007669"/>
    <property type="project" value="UniProtKB-SubCell"/>
</dbReference>
<keyword evidence="3 4" id="KW-0647">Proteasome</keyword>
<dbReference type="EMBL" id="HBUF01124983">
    <property type="protein sequence ID" value="CAG6642943.1"/>
    <property type="molecule type" value="Transcribed_RNA"/>
</dbReference>
<dbReference type="Gene3D" id="3.60.20.10">
    <property type="entry name" value="Glutamine Phosphoribosylpyrophosphate, subunit 1, domain 1"/>
    <property type="match status" value="1"/>
</dbReference>
<evidence type="ECO:0000313" key="4">
    <source>
        <dbReference type="EMBL" id="CAG6642923.1"/>
    </source>
</evidence>
<comment type="subcellular location">
    <subcellularLocation>
        <location evidence="3">Cytoplasm</location>
    </subcellularLocation>
    <subcellularLocation>
        <location evidence="3">Nucleus</location>
    </subcellularLocation>
</comment>
<comment type="similarity">
    <text evidence="3">Belongs to the peptidase T1B family.</text>
</comment>
<dbReference type="InterPro" id="IPR001353">
    <property type="entry name" value="Proteasome_sua/b"/>
</dbReference>
<reference evidence="4" key="1">
    <citation type="submission" date="2021-05" db="EMBL/GenBank/DDBJ databases">
        <authorList>
            <person name="Alioto T."/>
            <person name="Alioto T."/>
            <person name="Gomez Garrido J."/>
        </authorList>
    </citation>
    <scope>NUCLEOTIDE SEQUENCE</scope>
</reference>
<dbReference type="InterPro" id="IPR023333">
    <property type="entry name" value="Proteasome_suB-type"/>
</dbReference>
<dbReference type="CDD" id="cd03760">
    <property type="entry name" value="proteasome_beta_type_4"/>
    <property type="match status" value="1"/>
</dbReference>
<dbReference type="PANTHER" id="PTHR32194:SF6">
    <property type="entry name" value="PROTEASOME SUBUNIT BETA"/>
    <property type="match status" value="1"/>
</dbReference>
<dbReference type="AlphaFoldDB" id="A0A8D8R241"/>
<protein>
    <recommendedName>
        <fullName evidence="3">Proteasome subunit beta</fullName>
    </recommendedName>
</protein>
<dbReference type="Pfam" id="PF00227">
    <property type="entry name" value="Proteasome"/>
    <property type="match status" value="1"/>
</dbReference>